<feature type="domain" description="DUF7282" evidence="16">
    <location>
        <begin position="764"/>
        <end position="868"/>
    </location>
</feature>
<accession>M0L2L2</accession>
<evidence type="ECO:0000256" key="12">
    <source>
        <dbReference type="ARBA" id="ARBA00023180"/>
    </source>
</evidence>
<dbReference type="InterPro" id="IPR055706">
    <property type="entry name" value="Slg1/2_DUF7282"/>
</dbReference>
<feature type="region of interest" description="Disordered" evidence="13">
    <location>
        <begin position="865"/>
        <end position="915"/>
    </location>
</feature>
<evidence type="ECO:0000259" key="16">
    <source>
        <dbReference type="Pfam" id="PF23951"/>
    </source>
</evidence>
<sequence>MTGNSDKVRSLFLTALMVFSVFAGTIAFSGGAAAAANVEIQQATEYNADTGPTIEVVTNSTISTSLTLDNGTSDGDVQVVIDGVENPGEYVDTSQSGSNINQNGQQIELLLEKDISPDTEVDVRLNGVTASTSGDTTDLVARDIDVTSQTITADGDTSAGLDYQNVFRGEKLAIERSGSSTGDSFDIEVNDGSLVASDSVNSNSDVYRYDTEDLDTGEEYNVTIGDESAGFQVSDLNLNVSADDNDITDEDDIIANVTINRGGEEANATLYADNGDRVSSQIDTLSGNDDTPFIFDSINQTDGFDADDGPYTVEVTDRQTNITVSTDQINVSEAEDGDVSFESSVVSEERGDVVNVTYQLDNEDEAVVFIGDDDDDNYAVSGTINDDDGDGEVTVSFNSYLAGLSDNGVPNDAILYVQDDDDEISGVTEHGDFVGDRGSLDAETLEASSYNLNVTAGTSKSSSPDSVGTIRLSERSTESMRSWVAPRDAELDDDDIDIYDRIGQNLTQSDEIANKSIVVHEITASGIEGALEYEEEVNSSSDVTQAFLRAGAKNTIAEDKPTKNNPPKGVNALNFSVEKTNVGANVDNEELVLNTTNTVVVDDPDNNTYFVAVKTAQAKFDGGNPVRSQDDTDQITANFTVTPYAAFGPDNDGVEDDYEIVERDAAVDTTNGLVTAQAAADQQITGTTTVAPGAEIEVEIESESDSNPFLERPETTVNADGTFAAAVDFSDQSAGTNFTAQFLDTNGDELGDEEDGQLTDAATASVSISDQESDGSEVVVDSAQLSAGGFIAVHAGNASGDVVGSSEYLEAGSHEDITITLDEPMDEDFTAVAMPHLDTNGNEAYDFPGADGPYTANGSAVTDSANVTVGTEEEPTATEEPTETETEPPETEEQTEETTTMDSGTDEAETTEASGPGFTAAIALIALVAAALLAVRRDN</sequence>
<evidence type="ECO:0000256" key="5">
    <source>
        <dbReference type="ARBA" id="ARBA00022512"/>
    </source>
</evidence>
<dbReference type="InterPro" id="IPR057149">
    <property type="entry name" value="DUF7827"/>
</dbReference>
<dbReference type="RefSeq" id="WP_007187777.1">
    <property type="nucleotide sequence ID" value="NZ_AOLS01000008.1"/>
</dbReference>
<dbReference type="Proteomes" id="UP000011687">
    <property type="component" value="Unassembled WGS sequence"/>
</dbReference>
<evidence type="ECO:0000256" key="13">
    <source>
        <dbReference type="SAM" id="MobiDB-lite"/>
    </source>
</evidence>
<keyword evidence="12" id="KW-0325">Glycoprotein</keyword>
<protein>
    <recommendedName>
        <fullName evidence="20">PGF-CTERM sorting domain-containing protein</fullName>
    </recommendedName>
</protein>
<evidence type="ECO:0000313" key="18">
    <source>
        <dbReference type="EMBL" id="EMA26674.1"/>
    </source>
</evidence>
<dbReference type="Pfam" id="PF25162">
    <property type="entry name" value="DUF7827"/>
    <property type="match status" value="1"/>
</dbReference>
<comment type="caution">
    <text evidence="18">The sequence shown here is derived from an EMBL/GenBank/DDBJ whole genome shotgun (WGS) entry which is preliminary data.</text>
</comment>
<evidence type="ECO:0000259" key="17">
    <source>
        <dbReference type="Pfam" id="PF25162"/>
    </source>
</evidence>
<dbReference type="NCBIfam" id="TIGR04207">
    <property type="entry name" value="halo_sig_pep"/>
    <property type="match status" value="1"/>
</dbReference>
<evidence type="ECO:0000256" key="3">
    <source>
        <dbReference type="ARBA" id="ARBA00009327"/>
    </source>
</evidence>
<keyword evidence="6" id="KW-0964">Secreted</keyword>
<comment type="subcellular location">
    <subcellularLocation>
        <location evidence="1">Cell membrane</location>
    </subcellularLocation>
    <subcellularLocation>
        <location evidence="2">Secreted</location>
        <location evidence="2">Cell wall</location>
        <location evidence="2">S-layer</location>
    </subcellularLocation>
</comment>
<feature type="transmembrane region" description="Helical" evidence="14">
    <location>
        <begin position="917"/>
        <end position="935"/>
    </location>
</feature>
<keyword evidence="8 14" id="KW-0812">Transmembrane</keyword>
<evidence type="ECO:0000256" key="8">
    <source>
        <dbReference type="ARBA" id="ARBA00022692"/>
    </source>
</evidence>
<keyword evidence="5" id="KW-0134">Cell wall</keyword>
<reference evidence="18 19" key="1">
    <citation type="journal article" date="2014" name="PLoS Genet.">
        <title>Phylogenetically driven sequencing of extremely halophilic archaea reveals strategies for static and dynamic osmo-response.</title>
        <authorList>
            <person name="Becker E.A."/>
            <person name="Seitzer P.M."/>
            <person name="Tritt A."/>
            <person name="Larsen D."/>
            <person name="Krusor M."/>
            <person name="Yao A.I."/>
            <person name="Wu D."/>
            <person name="Madern D."/>
            <person name="Eisen J.A."/>
            <person name="Darling A.E."/>
            <person name="Facciotti M.T."/>
        </authorList>
    </citation>
    <scope>NUCLEOTIDE SEQUENCE [LARGE SCALE GENOMIC DNA]</scope>
    <source>
        <strain evidence="18 19">ATCC 33799</strain>
    </source>
</reference>
<keyword evidence="9" id="KW-0732">Signal</keyword>
<feature type="domain" description="PGF-CTERM archaeal protein-sorting signal" evidence="15">
    <location>
        <begin position="916"/>
        <end position="937"/>
    </location>
</feature>
<evidence type="ECO:0000256" key="14">
    <source>
        <dbReference type="SAM" id="Phobius"/>
    </source>
</evidence>
<keyword evidence="4" id="KW-1003">Cell membrane</keyword>
<evidence type="ECO:0000256" key="4">
    <source>
        <dbReference type="ARBA" id="ARBA00022475"/>
    </source>
</evidence>
<gene>
    <name evidence="18" type="ORF">C435_01204</name>
</gene>
<feature type="compositionally biased region" description="Acidic residues" evidence="13">
    <location>
        <begin position="871"/>
        <end position="896"/>
    </location>
</feature>
<dbReference type="Pfam" id="PF23951">
    <property type="entry name" value="DUF7282"/>
    <property type="match status" value="1"/>
</dbReference>
<dbReference type="InterPro" id="IPR026371">
    <property type="entry name" value="PGF_CTERM"/>
</dbReference>
<evidence type="ECO:0008006" key="20">
    <source>
        <dbReference type="Google" id="ProtNLM"/>
    </source>
</evidence>
<dbReference type="EMBL" id="AOLS01000008">
    <property type="protein sequence ID" value="EMA26674.1"/>
    <property type="molecule type" value="Genomic_DNA"/>
</dbReference>
<keyword evidence="7" id="KW-0701">S-layer</keyword>
<keyword evidence="11 14" id="KW-0472">Membrane</keyword>
<feature type="domain" description="DUF7827" evidence="17">
    <location>
        <begin position="331"/>
        <end position="457"/>
    </location>
</feature>
<name>M0L2L2_9EURY</name>
<evidence type="ECO:0000313" key="19">
    <source>
        <dbReference type="Proteomes" id="UP000011687"/>
    </source>
</evidence>
<dbReference type="NCBIfam" id="NF045517">
    <property type="entry name" value="halo_surf_dom"/>
    <property type="match status" value="1"/>
</dbReference>
<evidence type="ECO:0000256" key="2">
    <source>
        <dbReference type="ARBA" id="ARBA00004237"/>
    </source>
</evidence>
<dbReference type="NCBIfam" id="TIGR04126">
    <property type="entry name" value="PGF_CTERM"/>
    <property type="match status" value="1"/>
</dbReference>
<dbReference type="PATRIC" id="fig|662475.6.peg.233"/>
<evidence type="ECO:0000256" key="1">
    <source>
        <dbReference type="ARBA" id="ARBA00004236"/>
    </source>
</evidence>
<evidence type="ECO:0000256" key="6">
    <source>
        <dbReference type="ARBA" id="ARBA00022525"/>
    </source>
</evidence>
<evidence type="ECO:0000256" key="10">
    <source>
        <dbReference type="ARBA" id="ARBA00022989"/>
    </source>
</evidence>
<dbReference type="GO" id="GO:0030115">
    <property type="term" value="C:S-layer"/>
    <property type="evidence" value="ECO:0007669"/>
    <property type="project" value="UniProtKB-SubCell"/>
</dbReference>
<evidence type="ECO:0000259" key="15">
    <source>
        <dbReference type="Pfam" id="PF18204"/>
    </source>
</evidence>
<dbReference type="GO" id="GO:0005886">
    <property type="term" value="C:plasma membrane"/>
    <property type="evidence" value="ECO:0007669"/>
    <property type="project" value="UniProtKB-SubCell"/>
</dbReference>
<dbReference type="InterPro" id="IPR026452">
    <property type="entry name" value="Surf_glycop_sig_pep"/>
</dbReference>
<organism evidence="18 19">
    <name type="scientific">Haloarcula marismortui ATCC 33799</name>
    <dbReference type="NCBI Taxonomy" id="662475"/>
    <lineage>
        <taxon>Archaea</taxon>
        <taxon>Methanobacteriati</taxon>
        <taxon>Methanobacteriota</taxon>
        <taxon>Stenosarchaea group</taxon>
        <taxon>Halobacteria</taxon>
        <taxon>Halobacteriales</taxon>
        <taxon>Haloarculaceae</taxon>
        <taxon>Haloarcula</taxon>
    </lineage>
</organism>
<evidence type="ECO:0000256" key="9">
    <source>
        <dbReference type="ARBA" id="ARBA00022729"/>
    </source>
</evidence>
<keyword evidence="10 14" id="KW-1133">Transmembrane helix</keyword>
<evidence type="ECO:0000256" key="11">
    <source>
        <dbReference type="ARBA" id="ARBA00023136"/>
    </source>
</evidence>
<keyword evidence="19" id="KW-1185">Reference proteome</keyword>
<evidence type="ECO:0000256" key="7">
    <source>
        <dbReference type="ARBA" id="ARBA00022601"/>
    </source>
</evidence>
<dbReference type="Pfam" id="PF18204">
    <property type="entry name" value="PGF-CTERM"/>
    <property type="match status" value="1"/>
</dbReference>
<dbReference type="AlphaFoldDB" id="M0L2L2"/>
<proteinExistence type="inferred from homology"/>
<comment type="similarity">
    <text evidence="3">Belongs to the halobacterial S-layer protein family.</text>
</comment>